<dbReference type="Gene3D" id="3.40.50.300">
    <property type="entry name" value="P-loop containing nucleotide triphosphate hydrolases"/>
    <property type="match status" value="1"/>
</dbReference>
<name>U2PB32_LEVBR</name>
<protein>
    <recommendedName>
        <fullName evidence="3">Nuclease SbcCD subunit C</fullName>
    </recommendedName>
</protein>
<dbReference type="RefSeq" id="WP_021741630.1">
    <property type="nucleotide sequence ID" value="NZ_KI271223.1"/>
</dbReference>
<evidence type="ECO:0000256" key="3">
    <source>
        <dbReference type="ARBA" id="ARBA00013368"/>
    </source>
</evidence>
<evidence type="ECO:0000256" key="1">
    <source>
        <dbReference type="ARBA" id="ARBA00006930"/>
    </source>
</evidence>
<dbReference type="Pfam" id="PF13558">
    <property type="entry name" value="SbcC_Walker_B"/>
    <property type="match status" value="1"/>
</dbReference>
<feature type="coiled-coil region" evidence="4">
    <location>
        <begin position="504"/>
        <end position="548"/>
    </location>
</feature>
<dbReference type="PANTHER" id="PTHR32114">
    <property type="entry name" value="ABC TRANSPORTER ABCH.3"/>
    <property type="match status" value="1"/>
</dbReference>
<accession>U2PB32</accession>
<evidence type="ECO:0000313" key="6">
    <source>
        <dbReference type="Proteomes" id="UP000016644"/>
    </source>
</evidence>
<feature type="non-terminal residue" evidence="5">
    <location>
        <position position="1"/>
    </location>
</feature>
<dbReference type="EMBL" id="AWVK01000124">
    <property type="protein sequence ID" value="ERK40904.1"/>
    <property type="molecule type" value="Genomic_DNA"/>
</dbReference>
<comment type="similarity">
    <text evidence="1">Belongs to the SMC family. SbcC subfamily.</text>
</comment>
<proteinExistence type="inferred from homology"/>
<dbReference type="PANTHER" id="PTHR32114:SF2">
    <property type="entry name" value="ABC TRANSPORTER ABCH.3"/>
    <property type="match status" value="1"/>
</dbReference>
<feature type="coiled-coil region" evidence="4">
    <location>
        <begin position="238"/>
        <end position="354"/>
    </location>
</feature>
<keyword evidence="4" id="KW-0175">Coiled coil</keyword>
<dbReference type="SUPFAM" id="SSF52540">
    <property type="entry name" value="P-loop containing nucleoside triphosphate hydrolases"/>
    <property type="match status" value="1"/>
</dbReference>
<evidence type="ECO:0000313" key="5">
    <source>
        <dbReference type="EMBL" id="ERK40904.1"/>
    </source>
</evidence>
<comment type="caution">
    <text evidence="5">The sequence shown here is derived from an EMBL/GenBank/DDBJ whole genome shotgun (WGS) entry which is preliminary data.</text>
</comment>
<organism evidence="5 6">
    <name type="scientific">Levilactobacillus brevis ATCC 14869 = DSM 20054</name>
    <dbReference type="NCBI Taxonomy" id="649758"/>
    <lineage>
        <taxon>Bacteria</taxon>
        <taxon>Bacillati</taxon>
        <taxon>Bacillota</taxon>
        <taxon>Bacilli</taxon>
        <taxon>Lactobacillales</taxon>
        <taxon>Lactobacillaceae</taxon>
        <taxon>Levilactobacillus</taxon>
    </lineage>
</organism>
<reference evidence="5 6" key="1">
    <citation type="submission" date="2013-06" db="EMBL/GenBank/DDBJ databases">
        <authorList>
            <person name="Weinstock G."/>
            <person name="Sodergren E."/>
            <person name="Lobos E.A."/>
            <person name="Fulton L."/>
            <person name="Fulton R."/>
            <person name="Courtney L."/>
            <person name="Fronick C."/>
            <person name="O'Laughlin M."/>
            <person name="Godfrey J."/>
            <person name="Wilson R.M."/>
            <person name="Miner T."/>
            <person name="Farmer C."/>
            <person name="Delehaunty K."/>
            <person name="Cordes M."/>
            <person name="Minx P."/>
            <person name="Tomlinson C."/>
            <person name="Chen J."/>
            <person name="Wollam A."/>
            <person name="Pepin K.H."/>
            <person name="Bhonagiri V."/>
            <person name="Zhang X."/>
            <person name="Warren W."/>
            <person name="Mitreva M."/>
            <person name="Mardis E.R."/>
            <person name="Wilson R.K."/>
        </authorList>
    </citation>
    <scope>NUCLEOTIDE SEQUENCE [LARGE SCALE GENOMIC DNA]</scope>
    <source>
        <strain evidence="5 6">ATCC 14869</strain>
    </source>
</reference>
<dbReference type="HOGENOM" id="CLU_375790_0_0_9"/>
<comment type="subunit">
    <text evidence="2">Heterodimer of SbcC and SbcD.</text>
</comment>
<feature type="coiled-coil region" evidence="4">
    <location>
        <begin position="14"/>
        <end position="57"/>
    </location>
</feature>
<evidence type="ECO:0000256" key="2">
    <source>
        <dbReference type="ARBA" id="ARBA00011322"/>
    </source>
</evidence>
<dbReference type="Proteomes" id="UP000016644">
    <property type="component" value="Unassembled WGS sequence"/>
</dbReference>
<dbReference type="AlphaFoldDB" id="U2PB32"/>
<evidence type="ECO:0000256" key="4">
    <source>
        <dbReference type="SAM" id="Coils"/>
    </source>
</evidence>
<gene>
    <name evidence="5" type="ORF">HMPREF0495_02583</name>
</gene>
<dbReference type="PATRIC" id="fig|649758.3.peg.2307"/>
<dbReference type="InterPro" id="IPR027417">
    <property type="entry name" value="P-loop_NTPase"/>
</dbReference>
<feature type="coiled-coil region" evidence="4">
    <location>
        <begin position="136"/>
        <end position="163"/>
    </location>
</feature>
<sequence length="738" mass="81708">TALEWVQTRQPAWQEREQAQRAQQQRQADQQQAQQDLMAAQTALKQAQAAVEQHQTLSAKITATTETLAQWRALEPIYQRVATLEQELKQAQQIAEKRQIAYRQAQTAWTTNQQAQTQQRAILDQQAEIYARQTKLLQQANDLADAQSQAATLQQQVAQQADLTQQISQITGRLQTAQSAAQTAHDRAAARYQVFLRHQIVTLSAQLTPGTPCPVCGSTTHPQPAQATVTETATEDDVKRAQDQATHATQQADQLAAQLTTLQQQLNANQQEHQTALQALRTQLSVADTMDLAAMTAILTQRCQEQQQAERVNQGQRAALKQAQTQITQLTEAAVELQEKVTQAQQTMQQQTTTVDKLATTLTTEQQRLPADAPTRTEYLARVQKLQDQLAADQQMWTAIEQQHQTAQQTVLVAQDRLATATKEVIQSDQRVARAQADLAAQLAHPVAPLASDTEAQVAHWLPQVATLPAKREQLQTFQAQQARLATLIETLSKRLQGQAKPDREATQAALIEANQAVTTLREQERQLKNLLEQNEQTTQRLRAVLDQQAAALQQTQELTELAGVVNGDGPNSKLGLERYVLQTYLRQILTVGNQRFQQLTNGRYQFVIDETPAASKKRSGLEINVYDDHVGEQRSVHTLSGGESFIASLALALALGEVIQQTTGSVDVDALFIDEGFGSLDEDALMTALESLETIEGRHRMIGIISHVSELRDQVANQLQVVANGNGESTIRYHAAD</sequence>